<dbReference type="Pfam" id="PF01436">
    <property type="entry name" value="NHL"/>
    <property type="match status" value="1"/>
</dbReference>
<sequence>MLPFTGLKAPAGVAVDSSGAVYVCDAYNNRVLKLPAGASTQIVLPFTELVFPTAVAVDKTGAVYVSDSPRTRS</sequence>
<reference evidence="3 4" key="1">
    <citation type="submission" date="2020-07" db="EMBL/GenBank/DDBJ databases">
        <title>Mycobacterium kansasii (former subtype) with zoonotic potential isolated from diseased indoor pet cat, Japan.</title>
        <authorList>
            <person name="Fukano H."/>
            <person name="Terazono T."/>
            <person name="Hoshino Y."/>
        </authorList>
    </citation>
    <scope>NUCLEOTIDE SEQUENCE [LARGE SCALE GENOMIC DNA]</scope>
    <source>
        <strain evidence="3 4">Kuro-I</strain>
    </source>
</reference>
<keyword evidence="4" id="KW-1185">Reference proteome</keyword>
<dbReference type="SUPFAM" id="SSF101898">
    <property type="entry name" value="NHL repeat"/>
    <property type="match status" value="1"/>
</dbReference>
<dbReference type="PROSITE" id="PS51125">
    <property type="entry name" value="NHL"/>
    <property type="match status" value="1"/>
</dbReference>
<evidence type="ECO:0000256" key="1">
    <source>
        <dbReference type="ARBA" id="ARBA00022737"/>
    </source>
</evidence>
<evidence type="ECO:0008006" key="5">
    <source>
        <dbReference type="Google" id="ProtNLM"/>
    </source>
</evidence>
<proteinExistence type="predicted"/>
<evidence type="ECO:0000313" key="4">
    <source>
        <dbReference type="Proteomes" id="UP000516380"/>
    </source>
</evidence>
<name>A0A7G1I6P4_MYCKA</name>
<evidence type="ECO:0000313" key="3">
    <source>
        <dbReference type="EMBL" id="BCI85219.1"/>
    </source>
</evidence>
<organism evidence="3 4">
    <name type="scientific">Mycobacterium kansasii</name>
    <dbReference type="NCBI Taxonomy" id="1768"/>
    <lineage>
        <taxon>Bacteria</taxon>
        <taxon>Bacillati</taxon>
        <taxon>Actinomycetota</taxon>
        <taxon>Actinomycetes</taxon>
        <taxon>Mycobacteriales</taxon>
        <taxon>Mycobacteriaceae</taxon>
        <taxon>Mycobacterium</taxon>
    </lineage>
</organism>
<accession>A0A7G1I6P4</accession>
<dbReference type="AlphaFoldDB" id="A0A7G1I6P4"/>
<dbReference type="InterPro" id="IPR001258">
    <property type="entry name" value="NHL_repeat"/>
</dbReference>
<evidence type="ECO:0000256" key="2">
    <source>
        <dbReference type="PROSITE-ProRule" id="PRU00504"/>
    </source>
</evidence>
<keyword evidence="1" id="KW-0677">Repeat</keyword>
<feature type="repeat" description="NHL" evidence="2">
    <location>
        <begin position="1"/>
        <end position="37"/>
    </location>
</feature>
<gene>
    <name evidence="3" type="ORF">NIIDMKKI_04250</name>
</gene>
<dbReference type="Gene3D" id="2.40.10.500">
    <property type="match status" value="1"/>
</dbReference>
<dbReference type="EMBL" id="AP023343">
    <property type="protein sequence ID" value="BCI85219.1"/>
    <property type="molecule type" value="Genomic_DNA"/>
</dbReference>
<dbReference type="Proteomes" id="UP000516380">
    <property type="component" value="Chromosome"/>
</dbReference>
<protein>
    <recommendedName>
        <fullName evidence="5">NHL repeat family protein</fullName>
    </recommendedName>
</protein>